<dbReference type="Proteomes" id="UP000625711">
    <property type="component" value="Unassembled WGS sequence"/>
</dbReference>
<gene>
    <name evidence="1" type="ORF">GWI33_015980</name>
</gene>
<proteinExistence type="predicted"/>
<evidence type="ECO:0000313" key="2">
    <source>
        <dbReference type="Proteomes" id="UP000625711"/>
    </source>
</evidence>
<organism evidence="1 2">
    <name type="scientific">Rhynchophorus ferrugineus</name>
    <name type="common">Red palm weevil</name>
    <name type="synonym">Curculio ferrugineus</name>
    <dbReference type="NCBI Taxonomy" id="354439"/>
    <lineage>
        <taxon>Eukaryota</taxon>
        <taxon>Metazoa</taxon>
        <taxon>Ecdysozoa</taxon>
        <taxon>Arthropoda</taxon>
        <taxon>Hexapoda</taxon>
        <taxon>Insecta</taxon>
        <taxon>Pterygota</taxon>
        <taxon>Neoptera</taxon>
        <taxon>Endopterygota</taxon>
        <taxon>Coleoptera</taxon>
        <taxon>Polyphaga</taxon>
        <taxon>Cucujiformia</taxon>
        <taxon>Curculionidae</taxon>
        <taxon>Dryophthorinae</taxon>
        <taxon>Rhynchophorus</taxon>
    </lineage>
</organism>
<protein>
    <submittedName>
        <fullName evidence="1">Uncharacterized protein</fullName>
    </submittedName>
</protein>
<name>A0A834MAS1_RHYFE</name>
<accession>A0A834MAS1</accession>
<reference evidence="1" key="1">
    <citation type="submission" date="2020-08" db="EMBL/GenBank/DDBJ databases">
        <title>Genome sequencing and assembly of the red palm weevil Rhynchophorus ferrugineus.</title>
        <authorList>
            <person name="Dias G.B."/>
            <person name="Bergman C.M."/>
            <person name="Manee M."/>
        </authorList>
    </citation>
    <scope>NUCLEOTIDE SEQUENCE</scope>
    <source>
        <strain evidence="1">AA-2017</strain>
        <tissue evidence="1">Whole larva</tissue>
    </source>
</reference>
<sequence length="72" mass="8105">MVRKETATISSHIQAVVMANKVNGVTLQMVWNVTKVNTRSVRGGYGQRTPPETFRYENVLSEGRLVFGLMLH</sequence>
<dbReference type="AlphaFoldDB" id="A0A834MAS1"/>
<keyword evidence="2" id="KW-1185">Reference proteome</keyword>
<dbReference type="EMBL" id="JAACXV010014018">
    <property type="protein sequence ID" value="KAF7271094.1"/>
    <property type="molecule type" value="Genomic_DNA"/>
</dbReference>
<comment type="caution">
    <text evidence="1">The sequence shown here is derived from an EMBL/GenBank/DDBJ whole genome shotgun (WGS) entry which is preliminary data.</text>
</comment>
<evidence type="ECO:0000313" key="1">
    <source>
        <dbReference type="EMBL" id="KAF7271094.1"/>
    </source>
</evidence>